<evidence type="ECO:0000256" key="4">
    <source>
        <dbReference type="ARBA" id="ARBA00022824"/>
    </source>
</evidence>
<dbReference type="PANTHER" id="PTHR15301">
    <property type="entry name" value="INSULIN-INDUCED GENE 1"/>
    <property type="match status" value="1"/>
</dbReference>
<evidence type="ECO:0000256" key="6">
    <source>
        <dbReference type="ARBA" id="ARBA00023136"/>
    </source>
</evidence>
<feature type="compositionally biased region" description="Polar residues" evidence="7">
    <location>
        <begin position="1"/>
        <end position="10"/>
    </location>
</feature>
<dbReference type="Pfam" id="PF07281">
    <property type="entry name" value="INSIG"/>
    <property type="match status" value="1"/>
</dbReference>
<keyword evidence="3 8" id="KW-0812">Transmembrane</keyword>
<evidence type="ECO:0000256" key="2">
    <source>
        <dbReference type="ARBA" id="ARBA00007475"/>
    </source>
</evidence>
<dbReference type="EMBL" id="JAUTDP010000023">
    <property type="protein sequence ID" value="KAK3386215.1"/>
    <property type="molecule type" value="Genomic_DNA"/>
</dbReference>
<feature type="compositionally biased region" description="Low complexity" evidence="7">
    <location>
        <begin position="328"/>
        <end position="337"/>
    </location>
</feature>
<feature type="compositionally biased region" description="Polar residues" evidence="7">
    <location>
        <begin position="69"/>
        <end position="89"/>
    </location>
</feature>
<feature type="compositionally biased region" description="Acidic residues" evidence="7">
    <location>
        <begin position="163"/>
        <end position="177"/>
    </location>
</feature>
<dbReference type="AlphaFoldDB" id="A0AAE0U0K4"/>
<feature type="region of interest" description="Disordered" evidence="7">
    <location>
        <begin position="143"/>
        <end position="179"/>
    </location>
</feature>
<keyword evidence="6 8" id="KW-0472">Membrane</keyword>
<sequence length="527" mass="55929">MDQTSNSGTQDGPKIFRPIPRRPFNLASPPMISRKDESPSPAPGRDSNTSPQPRITAADLRFLLDPRSPFNTSASPAGSGAVTSGLDSSNISRATSFRNLTSSTLFGIFSDPSEPNTAVTTPGVGRSTSNLRNGFFFGEHLKEETEDEADDRANVLGTAGDARDDDGEEDEDEDESYQDTITLRPKQRQRRVSSVTSTIPVFRGESSPSWLSSDVNTTTNPVMPLLWSLLRTTLLFALGMGYGVLVTRLPNGDSVVTGTGSYGWRYLTFWGLAGVVLGRLLPWFDQVWEETFGKRKATSRQEKERRRAAAAAEAAAALLQQPTKSSSRRASVTISSAETDEGGGVVTSPPEADWPLVVRSIGAFVGIVFAIRRLPWTSTMQVSITLALANPFLWYLIDRSKPGFLLSAAVGVTGSAIMMGLGNPDMMPAPVAGAGAGAGYHDGHQILTNSGGQQLAAMGGVLNGTASSAGGLSRGAAAARMEGAAVIETGVWMLSVLFCSCVCFGNIGRRLALNKSAASRGRWGGVR</sequence>
<feature type="transmembrane region" description="Helical" evidence="8">
    <location>
        <begin position="403"/>
        <end position="421"/>
    </location>
</feature>
<dbReference type="GO" id="GO:0005789">
    <property type="term" value="C:endoplasmic reticulum membrane"/>
    <property type="evidence" value="ECO:0007669"/>
    <property type="project" value="UniProtKB-SubCell"/>
</dbReference>
<feature type="region of interest" description="Disordered" evidence="7">
    <location>
        <begin position="318"/>
        <end position="348"/>
    </location>
</feature>
<comment type="caution">
    <text evidence="9">The sequence shown here is derived from an EMBL/GenBank/DDBJ whole genome shotgun (WGS) entry which is preliminary data.</text>
</comment>
<dbReference type="Proteomes" id="UP001281003">
    <property type="component" value="Unassembled WGS sequence"/>
</dbReference>
<name>A0AAE0U0K4_SORBR</name>
<proteinExistence type="inferred from homology"/>
<evidence type="ECO:0000256" key="3">
    <source>
        <dbReference type="ARBA" id="ARBA00022692"/>
    </source>
</evidence>
<accession>A0AAE0U0K4</accession>
<keyword evidence="5 8" id="KW-1133">Transmembrane helix</keyword>
<reference evidence="9" key="1">
    <citation type="journal article" date="2023" name="Mol. Phylogenet. Evol.">
        <title>Genome-scale phylogeny and comparative genomics of the fungal order Sordariales.</title>
        <authorList>
            <person name="Hensen N."/>
            <person name="Bonometti L."/>
            <person name="Westerberg I."/>
            <person name="Brannstrom I.O."/>
            <person name="Guillou S."/>
            <person name="Cros-Aarteil S."/>
            <person name="Calhoun S."/>
            <person name="Haridas S."/>
            <person name="Kuo A."/>
            <person name="Mondo S."/>
            <person name="Pangilinan J."/>
            <person name="Riley R."/>
            <person name="LaButti K."/>
            <person name="Andreopoulos B."/>
            <person name="Lipzen A."/>
            <person name="Chen C."/>
            <person name="Yan M."/>
            <person name="Daum C."/>
            <person name="Ng V."/>
            <person name="Clum A."/>
            <person name="Steindorff A."/>
            <person name="Ohm R.A."/>
            <person name="Martin F."/>
            <person name="Silar P."/>
            <person name="Natvig D.O."/>
            <person name="Lalanne C."/>
            <person name="Gautier V."/>
            <person name="Ament-Velasquez S.L."/>
            <person name="Kruys A."/>
            <person name="Hutchinson M.I."/>
            <person name="Powell A.J."/>
            <person name="Barry K."/>
            <person name="Miller A.N."/>
            <person name="Grigoriev I.V."/>
            <person name="Debuchy R."/>
            <person name="Gladieux P."/>
            <person name="Hiltunen Thoren M."/>
            <person name="Johannesson H."/>
        </authorList>
    </citation>
    <scope>NUCLEOTIDE SEQUENCE</scope>
    <source>
        <strain evidence="9">FGSC 1904</strain>
    </source>
</reference>
<keyword evidence="4" id="KW-0256">Endoplasmic reticulum</keyword>
<organism evidence="9 10">
    <name type="scientific">Sordaria brevicollis</name>
    <dbReference type="NCBI Taxonomy" id="83679"/>
    <lineage>
        <taxon>Eukaryota</taxon>
        <taxon>Fungi</taxon>
        <taxon>Dikarya</taxon>
        <taxon>Ascomycota</taxon>
        <taxon>Pezizomycotina</taxon>
        <taxon>Sordariomycetes</taxon>
        <taxon>Sordariomycetidae</taxon>
        <taxon>Sordariales</taxon>
        <taxon>Sordariaceae</taxon>
        <taxon>Sordaria</taxon>
    </lineage>
</organism>
<evidence type="ECO:0000256" key="5">
    <source>
        <dbReference type="ARBA" id="ARBA00022989"/>
    </source>
</evidence>
<evidence type="ECO:0000256" key="1">
    <source>
        <dbReference type="ARBA" id="ARBA00004477"/>
    </source>
</evidence>
<dbReference type="GO" id="GO:0016126">
    <property type="term" value="P:sterol biosynthetic process"/>
    <property type="evidence" value="ECO:0007669"/>
    <property type="project" value="TreeGrafter"/>
</dbReference>
<evidence type="ECO:0000256" key="8">
    <source>
        <dbReference type="SAM" id="Phobius"/>
    </source>
</evidence>
<feature type="compositionally biased region" description="Low complexity" evidence="7">
    <location>
        <begin position="15"/>
        <end position="24"/>
    </location>
</feature>
<feature type="region of interest" description="Disordered" evidence="7">
    <location>
        <begin position="1"/>
        <end position="89"/>
    </location>
</feature>
<evidence type="ECO:0000256" key="7">
    <source>
        <dbReference type="SAM" id="MobiDB-lite"/>
    </source>
</evidence>
<evidence type="ECO:0000313" key="10">
    <source>
        <dbReference type="Proteomes" id="UP001281003"/>
    </source>
</evidence>
<dbReference type="InterPro" id="IPR025929">
    <property type="entry name" value="INSIG_fam"/>
</dbReference>
<feature type="transmembrane region" description="Helical" evidence="8">
    <location>
        <begin position="266"/>
        <end position="284"/>
    </location>
</feature>
<feature type="transmembrane region" description="Helical" evidence="8">
    <location>
        <begin position="225"/>
        <end position="245"/>
    </location>
</feature>
<comment type="subcellular location">
    <subcellularLocation>
        <location evidence="1">Endoplasmic reticulum membrane</location>
        <topology evidence="1">Multi-pass membrane protein</topology>
    </subcellularLocation>
</comment>
<dbReference type="PANTHER" id="PTHR15301:SF3">
    <property type="entry name" value="PROTEIN NSG1-RELATED"/>
    <property type="match status" value="1"/>
</dbReference>
<reference evidence="9" key="2">
    <citation type="submission" date="2023-07" db="EMBL/GenBank/DDBJ databases">
        <authorList>
            <consortium name="Lawrence Berkeley National Laboratory"/>
            <person name="Haridas S."/>
            <person name="Hensen N."/>
            <person name="Bonometti L."/>
            <person name="Westerberg I."/>
            <person name="Brannstrom I.O."/>
            <person name="Guillou S."/>
            <person name="Cros-Aarteil S."/>
            <person name="Calhoun S."/>
            <person name="Kuo A."/>
            <person name="Mondo S."/>
            <person name="Pangilinan J."/>
            <person name="Riley R."/>
            <person name="LaButti K."/>
            <person name="Andreopoulos B."/>
            <person name="Lipzen A."/>
            <person name="Chen C."/>
            <person name="Yanf M."/>
            <person name="Daum C."/>
            <person name="Ng V."/>
            <person name="Clum A."/>
            <person name="Steindorff A."/>
            <person name="Ohm R."/>
            <person name="Martin F."/>
            <person name="Silar P."/>
            <person name="Natvig D."/>
            <person name="Lalanne C."/>
            <person name="Gautier V."/>
            <person name="Ament-velasquez S.L."/>
            <person name="Kruys A."/>
            <person name="Hutchinson M.I."/>
            <person name="Powell A.J."/>
            <person name="Barry K."/>
            <person name="Miller A.N."/>
            <person name="Grigoriev I.V."/>
            <person name="Debuchy R."/>
            <person name="Gladieux P."/>
            <person name="Thoren M.H."/>
            <person name="Johannesson H."/>
        </authorList>
    </citation>
    <scope>NUCLEOTIDE SEQUENCE</scope>
    <source>
        <strain evidence="9">FGSC 1904</strain>
    </source>
</reference>
<evidence type="ECO:0000313" key="9">
    <source>
        <dbReference type="EMBL" id="KAK3386215.1"/>
    </source>
</evidence>
<comment type="similarity">
    <text evidence="2">Belongs to the INSIG family.</text>
</comment>
<keyword evidence="10" id="KW-1185">Reference proteome</keyword>
<gene>
    <name evidence="9" type="ORF">B0T20DRAFT_484947</name>
</gene>
<protein>
    <submittedName>
        <fullName evidence="9">Insulin-induced protein-domain-containing protein</fullName>
    </submittedName>
</protein>